<gene>
    <name evidence="1" type="ORF">SDC9_179872</name>
</gene>
<dbReference type="AlphaFoldDB" id="A0A645H7Z2"/>
<reference evidence="1" key="1">
    <citation type="submission" date="2019-08" db="EMBL/GenBank/DDBJ databases">
        <authorList>
            <person name="Kucharzyk K."/>
            <person name="Murdoch R.W."/>
            <person name="Higgins S."/>
            <person name="Loffler F."/>
        </authorList>
    </citation>
    <scope>NUCLEOTIDE SEQUENCE</scope>
</reference>
<organism evidence="1">
    <name type="scientific">bioreactor metagenome</name>
    <dbReference type="NCBI Taxonomy" id="1076179"/>
    <lineage>
        <taxon>unclassified sequences</taxon>
        <taxon>metagenomes</taxon>
        <taxon>ecological metagenomes</taxon>
    </lineage>
</organism>
<protein>
    <submittedName>
        <fullName evidence="1">Uncharacterized protein</fullName>
    </submittedName>
</protein>
<sequence length="204" mass="21543">MEDDPLRAGCRAGFFLHVAPALAALGLPLSGGDERQRLALTVLREVHLRFVGDEHWRLLQRYPEISVVPLPVFVHGVISFDAEAVDLPLALAVHPAEPGAEVEARPFVGEVMRNDPDPLVDGLEVAARQQGRVFQLRPVEVRRAVGGVGEDVSPFREICLTAAAVVVHSAVVDGECLRCGEGDAAAEAARAAEPGEADGAAGGP</sequence>
<name>A0A645H7Z2_9ZZZZ</name>
<comment type="caution">
    <text evidence="1">The sequence shown here is derived from an EMBL/GenBank/DDBJ whole genome shotgun (WGS) entry which is preliminary data.</text>
</comment>
<evidence type="ECO:0000313" key="1">
    <source>
        <dbReference type="EMBL" id="MPN32394.1"/>
    </source>
</evidence>
<proteinExistence type="predicted"/>
<accession>A0A645H7Z2</accession>
<dbReference type="EMBL" id="VSSQ01084387">
    <property type="protein sequence ID" value="MPN32394.1"/>
    <property type="molecule type" value="Genomic_DNA"/>
</dbReference>